<dbReference type="GeneID" id="66117164"/>
<dbReference type="Gene3D" id="3.90.830.10">
    <property type="entry name" value="Syntaxin Binding Protein 1, Chain A, domain 2"/>
    <property type="match status" value="1"/>
</dbReference>
<keyword evidence="4" id="KW-1185">Reference proteome</keyword>
<dbReference type="InterPro" id="IPR043127">
    <property type="entry name" value="Sec-1-like_dom3a"/>
</dbReference>
<reference evidence="3" key="1">
    <citation type="submission" date="2021-03" db="EMBL/GenBank/DDBJ databases">
        <authorList>
            <person name="Palmer J.M."/>
        </authorList>
    </citation>
    <scope>NUCLEOTIDE SEQUENCE</scope>
    <source>
        <strain evidence="3">ARV_011</strain>
    </source>
</reference>
<evidence type="ECO:0000313" key="4">
    <source>
        <dbReference type="Proteomes" id="UP000790833"/>
    </source>
</evidence>
<accession>A0A9P7VDE2</accession>
<dbReference type="Proteomes" id="UP000790833">
    <property type="component" value="Unassembled WGS sequence"/>
</dbReference>
<dbReference type="InterPro" id="IPR001619">
    <property type="entry name" value="Sec1-like"/>
</dbReference>
<dbReference type="GO" id="GO:0016192">
    <property type="term" value="P:vesicle-mediated transport"/>
    <property type="evidence" value="ECO:0007669"/>
    <property type="project" value="InterPro"/>
</dbReference>
<comment type="similarity">
    <text evidence="1">Belongs to the STXBP/unc-18/SEC1 family.</text>
</comment>
<comment type="caution">
    <text evidence="3">The sequence shown here is derived from an EMBL/GenBank/DDBJ whole genome shotgun (WGS) entry which is preliminary data.</text>
</comment>
<feature type="transmembrane region" description="Helical" evidence="2">
    <location>
        <begin position="579"/>
        <end position="601"/>
    </location>
</feature>
<evidence type="ECO:0000256" key="2">
    <source>
        <dbReference type="SAM" id="Phobius"/>
    </source>
</evidence>
<dbReference type="InterPro" id="IPR036045">
    <property type="entry name" value="Sec1-like_sf"/>
</dbReference>
<evidence type="ECO:0000256" key="1">
    <source>
        <dbReference type="ARBA" id="ARBA00009884"/>
    </source>
</evidence>
<sequence>MNSNSLVLKDLLDQLESIPSRTGTPPLERPLLLDRQLSPLINYLTPFQKLQDTHRFSRVQWLGEDQGIHDEAIVIVDGSNLHKHRYGRHRTVYLIVANLDRSDLYRLKMAYDGDEDDTGGEDDNNININISVSDNDSSRVERIIQSQVFDNVTYPVLVDHIQVYLWLIPMIYKHNVYMTNLLNSNIVETFFENPLKVVSETCKCVQLLGLKFANMYGKGDWSDVFINMYKNEMVPDFIARQQPEARRVYLGDNEMDSEEFILLKEHELVVFDRDIDLFPLVLVQLTYRGLVDVGISGEDELYNEIKDLNFATVGHQLNKLAKETQGRYQLVNRTIQESDGGSDLKALVIELNQLTKKQEMVKRHTERSEDLVGLFNEPHLEYQTQMVWDSIDTKDQVKFMPRGVGVKDSQEMLSNVLLMYLKNGGHVKEDVLMQIHLQYGLSKVVEMEKWLRWFKPKWDFTTVSKYWNLIGESEEMDTTTTNNIVTLDNTKAPTSESEALLEIYKSPNYAIAGNYVPLTYRLVEALYYRESLRHPIGKADRRPSWNQLSIEMIGGKTREEALTTTNNKTMVSASGKHGYSYLVVVLLGGVTFAEISLFKYLEGKLAQRGVRKRIILVSNGVVRHL</sequence>
<gene>
    <name evidence="3" type="ORF">KQ657_003790</name>
</gene>
<dbReference type="Pfam" id="PF00995">
    <property type="entry name" value="Sec1"/>
    <property type="match status" value="1"/>
</dbReference>
<dbReference type="RefSeq" id="XP_043050811.1">
    <property type="nucleotide sequence ID" value="XM_043194487.1"/>
</dbReference>
<proteinExistence type="inferred from homology"/>
<protein>
    <submittedName>
        <fullName evidence="3">Uncharacterized protein</fullName>
    </submittedName>
</protein>
<keyword evidence="2" id="KW-0812">Transmembrane</keyword>
<dbReference type="Gene3D" id="3.40.50.1910">
    <property type="match status" value="1"/>
</dbReference>
<evidence type="ECO:0000313" key="3">
    <source>
        <dbReference type="EMBL" id="KAG7195264.1"/>
    </source>
</evidence>
<dbReference type="SUPFAM" id="SSF56815">
    <property type="entry name" value="Sec1/munc18-like (SM) proteins"/>
    <property type="match status" value="1"/>
</dbReference>
<name>A0A9P7VDE2_9ASCO</name>
<dbReference type="InterPro" id="IPR027482">
    <property type="entry name" value="Sec1-like_dom2"/>
</dbReference>
<dbReference type="EMBL" id="JAHMUF010000004">
    <property type="protein sequence ID" value="KAG7195264.1"/>
    <property type="molecule type" value="Genomic_DNA"/>
</dbReference>
<organism evidence="3 4">
    <name type="scientific">Scheffersomyces spartinae</name>
    <dbReference type="NCBI Taxonomy" id="45513"/>
    <lineage>
        <taxon>Eukaryota</taxon>
        <taxon>Fungi</taxon>
        <taxon>Dikarya</taxon>
        <taxon>Ascomycota</taxon>
        <taxon>Saccharomycotina</taxon>
        <taxon>Pichiomycetes</taxon>
        <taxon>Debaryomycetaceae</taxon>
        <taxon>Scheffersomyces</taxon>
    </lineage>
</organism>
<keyword evidence="2" id="KW-0472">Membrane</keyword>
<dbReference type="OrthoDB" id="10262287at2759"/>
<dbReference type="AlphaFoldDB" id="A0A9P7VDE2"/>
<keyword evidence="2" id="KW-1133">Transmembrane helix</keyword>
<dbReference type="PANTHER" id="PTHR11679">
    <property type="entry name" value="VESICLE PROTEIN SORTING-ASSOCIATED"/>
    <property type="match status" value="1"/>
</dbReference>